<dbReference type="GO" id="GO:0016779">
    <property type="term" value="F:nucleotidyltransferase activity"/>
    <property type="evidence" value="ECO:0007669"/>
    <property type="project" value="UniProtKB-ARBA"/>
</dbReference>
<dbReference type="Proteomes" id="UP000189339">
    <property type="component" value="Unassembled WGS sequence"/>
</dbReference>
<dbReference type="PANTHER" id="PTHR43777:SF1">
    <property type="entry name" value="MOLYBDENUM COFACTOR CYTIDYLYLTRANSFERASE"/>
    <property type="match status" value="1"/>
</dbReference>
<name>A0A1V2DWV0_9GAMM</name>
<organism evidence="3 4">
    <name type="scientific">Marinobacter lutaoensis</name>
    <dbReference type="NCBI Taxonomy" id="135739"/>
    <lineage>
        <taxon>Bacteria</taxon>
        <taxon>Pseudomonadati</taxon>
        <taxon>Pseudomonadota</taxon>
        <taxon>Gammaproteobacteria</taxon>
        <taxon>Pseudomonadales</taxon>
        <taxon>Marinobacteraceae</taxon>
        <taxon>Marinobacter</taxon>
    </lineage>
</organism>
<proteinExistence type="predicted"/>
<dbReference type="InterPro" id="IPR025877">
    <property type="entry name" value="MobA-like_NTP_Trfase"/>
</dbReference>
<dbReference type="OrthoDB" id="285216at2"/>
<dbReference type="InterPro" id="IPR029044">
    <property type="entry name" value="Nucleotide-diphossugar_trans"/>
</dbReference>
<protein>
    <submittedName>
        <fullName evidence="3">Nucleotide-diphospho-sugar transferase</fullName>
    </submittedName>
</protein>
<dbReference type="SUPFAM" id="SSF53448">
    <property type="entry name" value="Nucleotide-diphospho-sugar transferases"/>
    <property type="match status" value="1"/>
</dbReference>
<reference evidence="3 4" key="1">
    <citation type="submission" date="2016-12" db="EMBL/GenBank/DDBJ databases">
        <title>Marinobacter lutaoensis whole genome sequencing.</title>
        <authorList>
            <person name="Verma A."/>
            <person name="Krishnamurthi S."/>
        </authorList>
    </citation>
    <scope>NUCLEOTIDE SEQUENCE [LARGE SCALE GENOMIC DNA]</scope>
    <source>
        <strain evidence="3 4">T5054</strain>
    </source>
</reference>
<dbReference type="PANTHER" id="PTHR43777">
    <property type="entry name" value="MOLYBDENUM COFACTOR CYTIDYLYLTRANSFERASE"/>
    <property type="match status" value="1"/>
</dbReference>
<dbReference type="STRING" id="135739.BTO32_01775"/>
<keyword evidence="4" id="KW-1185">Reference proteome</keyword>
<dbReference type="EMBL" id="MSCW01000001">
    <property type="protein sequence ID" value="ONF45225.1"/>
    <property type="molecule type" value="Genomic_DNA"/>
</dbReference>
<feature type="domain" description="MobA-like NTP transferase" evidence="2">
    <location>
        <begin position="15"/>
        <end position="173"/>
    </location>
</feature>
<accession>A0A1V2DWV0</accession>
<gene>
    <name evidence="3" type="ORF">BTO32_01775</name>
</gene>
<keyword evidence="1" id="KW-0460">Magnesium</keyword>
<sequence>MSSKSRPGRVEFPVLLLAAGASRRMGRAKALLPLPGGGTLLERALAQARQLSPEVRVVAGARYPLIRFRCRRQPARWLFCERWPEGLSASLQAGLDSLGPNTRGVFVLVLDQPLLEFRALAAMARLARAEPRQPLAADYGGRPGVPAYLPRELWPAIRGLTGDRGAGQLLAEAGATRLPLAGVRDDVDTPADWSRVCARLSR</sequence>
<comment type="caution">
    <text evidence="3">The sequence shown here is derived from an EMBL/GenBank/DDBJ whole genome shotgun (WGS) entry which is preliminary data.</text>
</comment>
<dbReference type="Gene3D" id="3.90.550.10">
    <property type="entry name" value="Spore Coat Polysaccharide Biosynthesis Protein SpsA, Chain A"/>
    <property type="match status" value="1"/>
</dbReference>
<evidence type="ECO:0000313" key="3">
    <source>
        <dbReference type="EMBL" id="ONF45225.1"/>
    </source>
</evidence>
<keyword evidence="3" id="KW-0808">Transferase</keyword>
<evidence type="ECO:0000259" key="2">
    <source>
        <dbReference type="Pfam" id="PF12804"/>
    </source>
</evidence>
<evidence type="ECO:0000313" key="4">
    <source>
        <dbReference type="Proteomes" id="UP000189339"/>
    </source>
</evidence>
<dbReference type="AlphaFoldDB" id="A0A1V2DWV0"/>
<dbReference type="Pfam" id="PF12804">
    <property type="entry name" value="NTP_transf_3"/>
    <property type="match status" value="1"/>
</dbReference>
<dbReference type="CDD" id="cd04182">
    <property type="entry name" value="GT_2_like_f"/>
    <property type="match status" value="1"/>
</dbReference>
<evidence type="ECO:0000256" key="1">
    <source>
        <dbReference type="ARBA" id="ARBA00022842"/>
    </source>
</evidence>
<dbReference type="RefSeq" id="WP_076722719.1">
    <property type="nucleotide sequence ID" value="NZ_MSCW01000001.1"/>
</dbReference>